<gene>
    <name evidence="9" type="ORF">B4U80_04419</name>
</gene>
<dbReference type="GO" id="GO:0005506">
    <property type="term" value="F:iron ion binding"/>
    <property type="evidence" value="ECO:0007669"/>
    <property type="project" value="InterPro"/>
</dbReference>
<comment type="similarity">
    <text evidence="3">Belongs to the cytochrome P450 family.</text>
</comment>
<organism evidence="9 10">
    <name type="scientific">Leptotrombidium deliense</name>
    <dbReference type="NCBI Taxonomy" id="299467"/>
    <lineage>
        <taxon>Eukaryota</taxon>
        <taxon>Metazoa</taxon>
        <taxon>Ecdysozoa</taxon>
        <taxon>Arthropoda</taxon>
        <taxon>Chelicerata</taxon>
        <taxon>Arachnida</taxon>
        <taxon>Acari</taxon>
        <taxon>Acariformes</taxon>
        <taxon>Trombidiformes</taxon>
        <taxon>Prostigmata</taxon>
        <taxon>Anystina</taxon>
        <taxon>Parasitengona</taxon>
        <taxon>Trombiculoidea</taxon>
        <taxon>Trombiculidae</taxon>
        <taxon>Leptotrombidium</taxon>
    </lineage>
</organism>
<evidence type="ECO:0000256" key="7">
    <source>
        <dbReference type="ARBA" id="ARBA00023033"/>
    </source>
</evidence>
<keyword evidence="4" id="KW-0479">Metal-binding</keyword>
<evidence type="ECO:0000313" key="9">
    <source>
        <dbReference type="EMBL" id="RWS26785.1"/>
    </source>
</evidence>
<dbReference type="EMBL" id="NCKV01002478">
    <property type="protein sequence ID" value="RWS26785.1"/>
    <property type="molecule type" value="Genomic_DNA"/>
</dbReference>
<evidence type="ECO:0000313" key="10">
    <source>
        <dbReference type="Proteomes" id="UP000288716"/>
    </source>
</evidence>
<dbReference type="GO" id="GO:0004497">
    <property type="term" value="F:monooxygenase activity"/>
    <property type="evidence" value="ECO:0007669"/>
    <property type="project" value="UniProtKB-KW"/>
</dbReference>
<accession>A0A443SH27</accession>
<evidence type="ECO:0000256" key="4">
    <source>
        <dbReference type="ARBA" id="ARBA00022617"/>
    </source>
</evidence>
<keyword evidence="10" id="KW-1185">Reference proteome</keyword>
<name>A0A443SH27_9ACAR</name>
<dbReference type="OrthoDB" id="6504453at2759"/>
<keyword evidence="4" id="KW-0349">Heme</keyword>
<keyword evidence="7" id="KW-0560">Oxidoreductase</keyword>
<protein>
    <recommendedName>
        <fullName evidence="11">Cytochrome P450 4V2-like protein</fullName>
    </recommendedName>
</protein>
<evidence type="ECO:0000256" key="8">
    <source>
        <dbReference type="ARBA" id="ARBA00023136"/>
    </source>
</evidence>
<dbReference type="InterPro" id="IPR001128">
    <property type="entry name" value="Cyt_P450"/>
</dbReference>
<comment type="subcellular location">
    <subcellularLocation>
        <location evidence="2">Endoplasmic reticulum membrane</location>
    </subcellularLocation>
</comment>
<evidence type="ECO:0000256" key="2">
    <source>
        <dbReference type="ARBA" id="ARBA00004586"/>
    </source>
</evidence>
<dbReference type="VEuPathDB" id="VectorBase:LDEU005255"/>
<dbReference type="Proteomes" id="UP000288716">
    <property type="component" value="Unassembled WGS sequence"/>
</dbReference>
<sequence>MVQFVDQFFDGFRNDDLTILWLSWFPYIVLTNGKAVEAVLSSNAILHKSKEYDYLKPWINRGLLTSEPEKWKKRRKLLSPAFNKNLLRDSLTVVNRHSFSLLSSINDETENEIDLFKRIPLITFDIICESIIGQCIDDSKMDYINAILFITDSTFRRLFTIPFWFDFIFYKTQFGKQYKQSIEFVHSLSRKIVKKRIEELENQMKLKNIESKYLLIKEKGRIFLDILIEQYIKDNCKSNFSIRDICEEVDTFIFEGFETTAATICWTLH</sequence>
<proteinExistence type="inferred from homology"/>
<dbReference type="AlphaFoldDB" id="A0A443SH27"/>
<comment type="cofactor">
    <cofactor evidence="1">
        <name>heme</name>
        <dbReference type="ChEBI" id="CHEBI:30413"/>
    </cofactor>
</comment>
<keyword evidence="5" id="KW-0256">Endoplasmic reticulum</keyword>
<comment type="caution">
    <text evidence="9">The sequence shown here is derived from an EMBL/GenBank/DDBJ whole genome shotgun (WGS) entry which is preliminary data.</text>
</comment>
<dbReference type="PANTHER" id="PTHR24291:SF189">
    <property type="entry name" value="CYTOCHROME P450 4C3-RELATED"/>
    <property type="match status" value="1"/>
</dbReference>
<keyword evidence="6" id="KW-0408">Iron</keyword>
<evidence type="ECO:0000256" key="3">
    <source>
        <dbReference type="ARBA" id="ARBA00010617"/>
    </source>
</evidence>
<dbReference type="Gene3D" id="1.10.630.10">
    <property type="entry name" value="Cytochrome P450"/>
    <property type="match status" value="1"/>
</dbReference>
<dbReference type="STRING" id="299467.A0A443SH27"/>
<dbReference type="GO" id="GO:0005789">
    <property type="term" value="C:endoplasmic reticulum membrane"/>
    <property type="evidence" value="ECO:0007669"/>
    <property type="project" value="UniProtKB-SubCell"/>
</dbReference>
<feature type="non-terminal residue" evidence="9">
    <location>
        <position position="269"/>
    </location>
</feature>
<reference evidence="9 10" key="1">
    <citation type="journal article" date="2018" name="Gigascience">
        <title>Genomes of trombidid mites reveal novel predicted allergens and laterally-transferred genes associated with secondary metabolism.</title>
        <authorList>
            <person name="Dong X."/>
            <person name="Chaisiri K."/>
            <person name="Xia D."/>
            <person name="Armstrong S.D."/>
            <person name="Fang Y."/>
            <person name="Donnelly M.J."/>
            <person name="Kadowaki T."/>
            <person name="McGarry J.W."/>
            <person name="Darby A.C."/>
            <person name="Makepeace B.L."/>
        </authorList>
    </citation>
    <scope>NUCLEOTIDE SEQUENCE [LARGE SCALE GENOMIC DNA]</scope>
    <source>
        <strain evidence="9">UoL-UT</strain>
    </source>
</reference>
<evidence type="ECO:0000256" key="1">
    <source>
        <dbReference type="ARBA" id="ARBA00001971"/>
    </source>
</evidence>
<keyword evidence="8" id="KW-0472">Membrane</keyword>
<evidence type="ECO:0000256" key="5">
    <source>
        <dbReference type="ARBA" id="ARBA00022824"/>
    </source>
</evidence>
<dbReference type="GO" id="GO:0016705">
    <property type="term" value="F:oxidoreductase activity, acting on paired donors, with incorporation or reduction of molecular oxygen"/>
    <property type="evidence" value="ECO:0007669"/>
    <property type="project" value="InterPro"/>
</dbReference>
<dbReference type="InterPro" id="IPR050196">
    <property type="entry name" value="Cytochrome_P450_Monoox"/>
</dbReference>
<evidence type="ECO:0008006" key="11">
    <source>
        <dbReference type="Google" id="ProtNLM"/>
    </source>
</evidence>
<dbReference type="InterPro" id="IPR036396">
    <property type="entry name" value="Cyt_P450_sf"/>
</dbReference>
<dbReference type="Pfam" id="PF00067">
    <property type="entry name" value="p450"/>
    <property type="match status" value="1"/>
</dbReference>
<dbReference type="PANTHER" id="PTHR24291">
    <property type="entry name" value="CYTOCHROME P450 FAMILY 4"/>
    <property type="match status" value="1"/>
</dbReference>
<evidence type="ECO:0000256" key="6">
    <source>
        <dbReference type="ARBA" id="ARBA00023004"/>
    </source>
</evidence>
<dbReference type="SUPFAM" id="SSF48264">
    <property type="entry name" value="Cytochrome P450"/>
    <property type="match status" value="1"/>
</dbReference>
<keyword evidence="7" id="KW-0503">Monooxygenase</keyword>
<dbReference type="GO" id="GO:0020037">
    <property type="term" value="F:heme binding"/>
    <property type="evidence" value="ECO:0007669"/>
    <property type="project" value="InterPro"/>
</dbReference>